<dbReference type="AlphaFoldDB" id="A0A6C0C4X3"/>
<feature type="compositionally biased region" description="Basic residues" evidence="1">
    <location>
        <begin position="217"/>
        <end position="250"/>
    </location>
</feature>
<evidence type="ECO:0000313" key="2">
    <source>
        <dbReference type="EMBL" id="QHS98573.1"/>
    </source>
</evidence>
<name>A0A6C0C4X3_9ZZZZ</name>
<organism evidence="2">
    <name type="scientific">viral metagenome</name>
    <dbReference type="NCBI Taxonomy" id="1070528"/>
    <lineage>
        <taxon>unclassified sequences</taxon>
        <taxon>metagenomes</taxon>
        <taxon>organismal metagenomes</taxon>
    </lineage>
</organism>
<reference evidence="2" key="1">
    <citation type="journal article" date="2020" name="Nature">
        <title>Giant virus diversity and host interactions through global metagenomics.</title>
        <authorList>
            <person name="Schulz F."/>
            <person name="Roux S."/>
            <person name="Paez-Espino D."/>
            <person name="Jungbluth S."/>
            <person name="Walsh D.A."/>
            <person name="Denef V.J."/>
            <person name="McMahon K.D."/>
            <person name="Konstantinidis K.T."/>
            <person name="Eloe-Fadrosh E.A."/>
            <person name="Kyrpides N.C."/>
            <person name="Woyke T."/>
        </authorList>
    </citation>
    <scope>NUCLEOTIDE SEQUENCE</scope>
    <source>
        <strain evidence="2">GVMAG-M-3300020185-18</strain>
    </source>
</reference>
<feature type="region of interest" description="Disordered" evidence="1">
    <location>
        <begin position="216"/>
        <end position="250"/>
    </location>
</feature>
<proteinExistence type="predicted"/>
<sequence length="250" mass="29575">MLDSLLIIRGKGPILITGPHAVKTIRNKSEIHHEEEYIYEIVNKLYKLLGPKLCTVMTWNVDFFEDTNLYPSDPNFVTNIEKSIWFKQLKSFKRKNPKFYLHLDIHGMKNHSTKNHLEFGMKAIQLHRPGLTQHMKPVIEEAFDTLDIPYSFNSKFQGWGMNKYTVANQGVLLGFFSIQLEISTDIRKRIHTSDVFARKFANGIRKIYKQWKVEMKKPKHRNKTIKRKKKRFNSTKTKQKKTKHNTKTNR</sequence>
<evidence type="ECO:0008006" key="3">
    <source>
        <dbReference type="Google" id="ProtNLM"/>
    </source>
</evidence>
<accession>A0A6C0C4X3</accession>
<dbReference type="EMBL" id="MN739319">
    <property type="protein sequence ID" value="QHS98573.1"/>
    <property type="molecule type" value="Genomic_DNA"/>
</dbReference>
<evidence type="ECO:0000256" key="1">
    <source>
        <dbReference type="SAM" id="MobiDB-lite"/>
    </source>
</evidence>
<protein>
    <recommendedName>
        <fullName evidence="3">N-formylglutamate amidohydrolase</fullName>
    </recommendedName>
</protein>